<dbReference type="GO" id="GO:0006935">
    <property type="term" value="P:chemotaxis"/>
    <property type="evidence" value="ECO:0007669"/>
    <property type="project" value="UniProtKB-KW"/>
</dbReference>
<dbReference type="GO" id="GO:0016020">
    <property type="term" value="C:membrane"/>
    <property type="evidence" value="ECO:0007669"/>
    <property type="project" value="InterPro"/>
</dbReference>
<evidence type="ECO:0000256" key="3">
    <source>
        <dbReference type="PROSITE-ProRule" id="PRU00284"/>
    </source>
</evidence>
<feature type="coiled-coil region" evidence="4">
    <location>
        <begin position="564"/>
        <end position="591"/>
    </location>
</feature>
<dbReference type="AlphaFoldDB" id="B1ZR07"/>
<dbReference type="GO" id="GO:0007165">
    <property type="term" value="P:signal transduction"/>
    <property type="evidence" value="ECO:0007669"/>
    <property type="project" value="UniProtKB-KW"/>
</dbReference>
<dbReference type="GO" id="GO:0004888">
    <property type="term" value="F:transmembrane signaling receptor activity"/>
    <property type="evidence" value="ECO:0007669"/>
    <property type="project" value="InterPro"/>
</dbReference>
<comment type="similarity">
    <text evidence="2">Belongs to the methyl-accepting chemotaxis (MCP) protein family.</text>
</comment>
<dbReference type="PROSITE" id="PS50111">
    <property type="entry name" value="CHEMOTAXIS_TRANSDUC_2"/>
    <property type="match status" value="1"/>
</dbReference>
<feature type="domain" description="Methyl-accepting transducer" evidence="7">
    <location>
        <begin position="346"/>
        <end position="575"/>
    </location>
</feature>
<dbReference type="InterPro" id="IPR051310">
    <property type="entry name" value="MCP_chemotaxis"/>
</dbReference>
<feature type="compositionally biased region" description="Low complexity" evidence="5">
    <location>
        <begin position="395"/>
        <end position="408"/>
    </location>
</feature>
<keyword evidence="6" id="KW-0472">Membrane</keyword>
<keyword evidence="6" id="KW-0812">Transmembrane</keyword>
<dbReference type="eggNOG" id="COG5278">
    <property type="taxonomic scope" value="Bacteria"/>
</dbReference>
<evidence type="ECO:0000259" key="7">
    <source>
        <dbReference type="PROSITE" id="PS50111"/>
    </source>
</evidence>
<evidence type="ECO:0000256" key="6">
    <source>
        <dbReference type="SAM" id="Phobius"/>
    </source>
</evidence>
<keyword evidence="4" id="KW-0175">Coiled coil</keyword>
<keyword evidence="3" id="KW-0807">Transducer</keyword>
<dbReference type="KEGG" id="ote:Oter_0384"/>
<organism evidence="9 10">
    <name type="scientific">Opitutus terrae (strain DSM 11246 / JCM 15787 / PB90-1)</name>
    <dbReference type="NCBI Taxonomy" id="452637"/>
    <lineage>
        <taxon>Bacteria</taxon>
        <taxon>Pseudomonadati</taxon>
        <taxon>Verrucomicrobiota</taxon>
        <taxon>Opitutia</taxon>
        <taxon>Opitutales</taxon>
        <taxon>Opitutaceae</taxon>
        <taxon>Opitutus</taxon>
    </lineage>
</organism>
<dbReference type="SUPFAM" id="SSF58104">
    <property type="entry name" value="Methyl-accepting chemotaxis protein (MCP) signaling domain"/>
    <property type="match status" value="1"/>
</dbReference>
<proteinExistence type="inferred from homology"/>
<dbReference type="Proteomes" id="UP000007013">
    <property type="component" value="Chromosome"/>
</dbReference>
<dbReference type="EMBL" id="CP001032">
    <property type="protein sequence ID" value="ACB73674.1"/>
    <property type="molecule type" value="Genomic_DNA"/>
</dbReference>
<evidence type="ECO:0000313" key="10">
    <source>
        <dbReference type="Proteomes" id="UP000007013"/>
    </source>
</evidence>
<protein>
    <submittedName>
        <fullName evidence="9">Methyl-accepting chemotaxis sensory transducer</fullName>
    </submittedName>
</protein>
<sequence length="671" mass="70369">MSFQNLTIGKKIASGFSLLFLLLMLVAAVGYFALGGAGQRLTAYAGSAQETYAAASLESSMQALKLEVNNFLATGSTESITAYNTAKRTLDADLGQAAQLIVDPARATEIAKARELLAAYNTAFTDVVANHKARVAVENDVLTPQAQVLADGLQQMLAQAKTQGDMNAAFQISNGLKAFFECTSLVNGFLLTSDGTKATAAHAALEITSAQIQKMQKDQQEMEQLDETLKDAAKTELLGKLLQTTTTYKNGLDQVVAGQEARAKILGERVNRLAPEFTATVGRVKTAVHDFQSELEQRTRAEQHRNEMIMLTITGIGIGIGVLLAWLITRGVTRRITQVAGRLATESDKTAAAALQVAQASQSMASGASQQAASLEETSSSLHEMASMTGRNSENAQNAKALANQARQTADAGAVEMEQMKTAMAAIKDSSTEISKIIKTIDEIAFQTNILALNAAVEAARAGEAGMGFAVVAEEVRSLAQRSAAAAKETADKISASTEKSEQGARISDKMATNLSAIVEKTRQLDERIAEIAQSSHEQSEGIGQLNTAVASMDKITQDNAALAEESSASAEELKSQAEQVRLAVGELLRMARGSSEPEHSGQAAGAGSANRGAHAGPTRRTAAQARSARGTAAGGRLTAPVLHPAGTSSSNGHAGAKGGNGQEDPDKFFA</sequence>
<accession>B1ZR07</accession>
<dbReference type="SMART" id="SM00283">
    <property type="entry name" value="MA"/>
    <property type="match status" value="1"/>
</dbReference>
<feature type="region of interest" description="Disordered" evidence="5">
    <location>
        <begin position="368"/>
        <end position="412"/>
    </location>
</feature>
<gene>
    <name evidence="9" type="ordered locus">Oter_0384</name>
</gene>
<feature type="compositionally biased region" description="Low complexity" evidence="5">
    <location>
        <begin position="619"/>
        <end position="640"/>
    </location>
</feature>
<keyword evidence="6" id="KW-1133">Transmembrane helix</keyword>
<dbReference type="PROSITE" id="PS51753">
    <property type="entry name" value="HBM"/>
    <property type="match status" value="1"/>
</dbReference>
<dbReference type="PRINTS" id="PR00260">
    <property type="entry name" value="CHEMTRNSDUCR"/>
</dbReference>
<dbReference type="eggNOG" id="COG0840">
    <property type="taxonomic scope" value="Bacteria"/>
</dbReference>
<dbReference type="HOGENOM" id="CLU_409292_0_0_0"/>
<dbReference type="PANTHER" id="PTHR43531:SF11">
    <property type="entry name" value="METHYL-ACCEPTING CHEMOTAXIS PROTEIN 3"/>
    <property type="match status" value="1"/>
</dbReference>
<feature type="transmembrane region" description="Helical" evidence="6">
    <location>
        <begin position="308"/>
        <end position="328"/>
    </location>
</feature>
<dbReference type="STRING" id="452637.Oter_0384"/>
<feature type="transmembrane region" description="Helical" evidence="6">
    <location>
        <begin position="12"/>
        <end position="34"/>
    </location>
</feature>
<dbReference type="Pfam" id="PF00015">
    <property type="entry name" value="MCPsignal"/>
    <property type="match status" value="1"/>
</dbReference>
<evidence type="ECO:0000256" key="4">
    <source>
        <dbReference type="SAM" id="Coils"/>
    </source>
</evidence>
<evidence type="ECO:0000313" key="9">
    <source>
        <dbReference type="EMBL" id="ACB73674.1"/>
    </source>
</evidence>
<dbReference type="OrthoDB" id="185613at2"/>
<evidence type="ECO:0000256" key="2">
    <source>
        <dbReference type="ARBA" id="ARBA00029447"/>
    </source>
</evidence>
<reference evidence="9 10" key="1">
    <citation type="journal article" date="2011" name="J. Bacteriol.">
        <title>Genome sequence of the verrucomicrobium Opitutus terrae PB90-1, an abundant inhabitant of rice paddy soil ecosystems.</title>
        <authorList>
            <person name="van Passel M.W."/>
            <person name="Kant R."/>
            <person name="Palva A."/>
            <person name="Copeland A."/>
            <person name="Lucas S."/>
            <person name="Lapidus A."/>
            <person name="Glavina del Rio T."/>
            <person name="Pitluck S."/>
            <person name="Goltsman E."/>
            <person name="Clum A."/>
            <person name="Sun H."/>
            <person name="Schmutz J."/>
            <person name="Larimer F.W."/>
            <person name="Land M.L."/>
            <person name="Hauser L."/>
            <person name="Kyrpides N."/>
            <person name="Mikhailova N."/>
            <person name="Richardson P.P."/>
            <person name="Janssen P.H."/>
            <person name="de Vos W.M."/>
            <person name="Smidt H."/>
        </authorList>
    </citation>
    <scope>NUCLEOTIDE SEQUENCE [LARGE SCALE GENOMIC DNA]</scope>
    <source>
        <strain evidence="10">DSM 11246 / JCM 15787 / PB90-1</strain>
    </source>
</reference>
<keyword evidence="1" id="KW-0145">Chemotaxis</keyword>
<evidence type="ECO:0000256" key="1">
    <source>
        <dbReference type="ARBA" id="ARBA00022500"/>
    </source>
</evidence>
<dbReference type="InterPro" id="IPR004089">
    <property type="entry name" value="MCPsignal_dom"/>
</dbReference>
<feature type="domain" description="HBM" evidence="8">
    <location>
        <begin position="46"/>
        <end position="296"/>
    </location>
</feature>
<dbReference type="InterPro" id="IPR004090">
    <property type="entry name" value="Chemotax_Me-accpt_rcpt"/>
</dbReference>
<dbReference type="InterPro" id="IPR032255">
    <property type="entry name" value="HBM"/>
</dbReference>
<feature type="coiled-coil region" evidence="4">
    <location>
        <begin position="205"/>
        <end position="235"/>
    </location>
</feature>
<feature type="region of interest" description="Disordered" evidence="5">
    <location>
        <begin position="593"/>
        <end position="671"/>
    </location>
</feature>
<dbReference type="SMART" id="SM01358">
    <property type="entry name" value="HBM"/>
    <property type="match status" value="1"/>
</dbReference>
<name>B1ZR07_OPITP</name>
<keyword evidence="10" id="KW-1185">Reference proteome</keyword>
<dbReference type="CDD" id="cd11386">
    <property type="entry name" value="MCP_signal"/>
    <property type="match status" value="1"/>
</dbReference>
<dbReference type="Gene3D" id="1.10.287.950">
    <property type="entry name" value="Methyl-accepting chemotaxis protein"/>
    <property type="match status" value="1"/>
</dbReference>
<dbReference type="PANTHER" id="PTHR43531">
    <property type="entry name" value="PROTEIN ICFG"/>
    <property type="match status" value="1"/>
</dbReference>
<evidence type="ECO:0000256" key="5">
    <source>
        <dbReference type="SAM" id="MobiDB-lite"/>
    </source>
</evidence>
<dbReference type="RefSeq" id="WP_012373212.1">
    <property type="nucleotide sequence ID" value="NC_010571.1"/>
</dbReference>
<evidence type="ECO:0000259" key="8">
    <source>
        <dbReference type="PROSITE" id="PS51753"/>
    </source>
</evidence>